<gene>
    <name evidence="3" type="ORF">LBBP_01825</name>
</gene>
<dbReference type="PANTHER" id="PTHR43794:SF11">
    <property type="entry name" value="AMIDOHYDROLASE-RELATED DOMAIN-CONTAINING PROTEIN"/>
    <property type="match status" value="1"/>
</dbReference>
<dbReference type="InterPro" id="IPR006680">
    <property type="entry name" value="Amidohydro-rel"/>
</dbReference>
<sequence>MASKNMEYELVNACIVTKDRWIPNGSVVVKDGLIASVNAGGPPPGKRIRLNLNGLYVYPGLFNAHDHLLSTYLPKVAPSKPYLNWLPWDNDLKSSIVFSERQQLDPEQLYLLGSYKNLISGVTSVQDHIPHFVQDPFVEKMPVRILNQYALSHSICTYSLNWGDGPKEEYAKALKQNIPYVTRIAEGFDSESRDSLKNLHKLGCLGEHTVLIHGIVLSESDIQLISEKKAHLVWCPEANQFLYERTVDIRDLLKHGINVSLGTDSSICGSLNLLEEISTARKFYQTEYGEDLSTKTLFEMVTCNPAKAFRVEKQLGSIEVGKIADIVVLTRNIEDPYANLCESDLSSVRLVLRDGIPVYGDVSLESFFEESGVIVERVLVDNIERYLVASPGKLLESLVISLGYKKDLAFFPVQKEFDNFE</sequence>
<evidence type="ECO:0000313" key="4">
    <source>
        <dbReference type="Proteomes" id="UP000058857"/>
    </source>
</evidence>
<dbReference type="PANTHER" id="PTHR43794">
    <property type="entry name" value="AMINOHYDROLASE SSNA-RELATED"/>
    <property type="match status" value="1"/>
</dbReference>
<organism evidence="3">
    <name type="scientific">Leptospira borgpetersenii serovar Ballum</name>
    <dbReference type="NCBI Taxonomy" id="280505"/>
    <lineage>
        <taxon>Bacteria</taxon>
        <taxon>Pseudomonadati</taxon>
        <taxon>Spirochaetota</taxon>
        <taxon>Spirochaetia</taxon>
        <taxon>Leptospirales</taxon>
        <taxon>Leptospiraceae</taxon>
        <taxon>Leptospira</taxon>
    </lineage>
</organism>
<dbReference type="EMBL" id="CP012029">
    <property type="protein sequence ID" value="ALO26104.1"/>
    <property type="molecule type" value="Genomic_DNA"/>
</dbReference>
<dbReference type="AlphaFoldDB" id="A0A0S2IR67"/>
<dbReference type="SUPFAM" id="SSF51556">
    <property type="entry name" value="Metallo-dependent hydrolases"/>
    <property type="match status" value="1"/>
</dbReference>
<name>A0A0S2IR67_LEPBO</name>
<evidence type="ECO:0000256" key="1">
    <source>
        <dbReference type="ARBA" id="ARBA00022801"/>
    </source>
</evidence>
<dbReference type="SUPFAM" id="SSF51338">
    <property type="entry name" value="Composite domain of metallo-dependent hydrolases"/>
    <property type="match status" value="1"/>
</dbReference>
<evidence type="ECO:0000313" key="3">
    <source>
        <dbReference type="EMBL" id="ALO26104.1"/>
    </source>
</evidence>
<reference evidence="3 4" key="1">
    <citation type="journal article" date="2015" name="PLoS Negl. Trop. Dis.">
        <title>Distribution of Plasmids in Distinct Leptospira Pathogenic Species.</title>
        <authorList>
            <person name="Wang Y."/>
            <person name="Zhuang X."/>
            <person name="Zhong Y."/>
            <person name="Zhang C."/>
            <person name="Zhang Y."/>
            <person name="Zeng L."/>
            <person name="Zhu Y."/>
            <person name="He P."/>
            <person name="Dong K."/>
            <person name="Pal U."/>
            <person name="Guo X."/>
            <person name="Qin J."/>
        </authorList>
    </citation>
    <scope>NUCLEOTIDE SEQUENCE [LARGE SCALE GENOMIC DNA]</scope>
    <source>
        <strain evidence="3 4">56604</strain>
    </source>
</reference>
<dbReference type="Proteomes" id="UP000058857">
    <property type="component" value="Chromosome 1"/>
</dbReference>
<dbReference type="Gene3D" id="2.30.40.10">
    <property type="entry name" value="Urease, subunit C, domain 1"/>
    <property type="match status" value="1"/>
</dbReference>
<dbReference type="Pfam" id="PF01979">
    <property type="entry name" value="Amidohydro_1"/>
    <property type="match status" value="1"/>
</dbReference>
<dbReference type="InterPro" id="IPR011059">
    <property type="entry name" value="Metal-dep_hydrolase_composite"/>
</dbReference>
<dbReference type="InterPro" id="IPR050287">
    <property type="entry name" value="MTA/SAH_deaminase"/>
</dbReference>
<dbReference type="Gene3D" id="3.20.20.140">
    <property type="entry name" value="Metal-dependent hydrolases"/>
    <property type="match status" value="1"/>
</dbReference>
<accession>A0A0S2IR67</accession>
<evidence type="ECO:0000259" key="2">
    <source>
        <dbReference type="Pfam" id="PF01979"/>
    </source>
</evidence>
<dbReference type="InterPro" id="IPR032466">
    <property type="entry name" value="Metal_Hydrolase"/>
</dbReference>
<dbReference type="GO" id="GO:0016810">
    <property type="term" value="F:hydrolase activity, acting on carbon-nitrogen (but not peptide) bonds"/>
    <property type="evidence" value="ECO:0007669"/>
    <property type="project" value="InterPro"/>
</dbReference>
<keyword evidence="1 3" id="KW-0378">Hydrolase</keyword>
<dbReference type="PATRIC" id="fig|280505.15.peg.1789"/>
<proteinExistence type="predicted"/>
<feature type="domain" description="Amidohydrolase-related" evidence="2">
    <location>
        <begin position="187"/>
        <end position="335"/>
    </location>
</feature>
<protein>
    <submittedName>
        <fullName evidence="3">Amidohydrolase</fullName>
    </submittedName>
</protein>